<evidence type="ECO:0000256" key="3">
    <source>
        <dbReference type="ARBA" id="ARBA00022777"/>
    </source>
</evidence>
<evidence type="ECO:0000256" key="6">
    <source>
        <dbReference type="SAM" id="Phobius"/>
    </source>
</evidence>
<keyword evidence="4 5" id="KW-0067">ATP-binding</keyword>
<dbReference type="AlphaFoldDB" id="A0A453R8A8"/>
<feature type="chain" id="PRO_5019441088" description="Protein kinase domain-containing protein" evidence="7">
    <location>
        <begin position="23"/>
        <end position="722"/>
    </location>
</feature>
<evidence type="ECO:0000313" key="9">
    <source>
        <dbReference type="EnsemblPlants" id="AET7Gv20498700.7"/>
    </source>
</evidence>
<keyword evidence="10" id="KW-1185">Reference proteome</keyword>
<sequence>MLSGVFLIAALLLLFCPTPTAGDGGFSMSSLGFNSSQLMVFTRNMQRSAHELFLDKSLSALNNSMGLIVLPVMFSFSLESTSVYANFTMQGSSPASFTVVFAMLPADVLRNVGTRYIINGVDQTNNNEKTIGSNEFAAVEIGTLRSSLSFPGQPGVGLNVTVTPIKIQSLAVRVDYFYSKSRAAVYVGPVGSEQGPDLVASGPVNIKKMEEVDFAFIGFFSDRVSNILSNIKPWGLSVQSVRPKHKGPSWLVILLSVVGSAAATAITAAAFAVYYRSKYRRWNKDLQRLARSMQHLPGMPRHVDFADIKKATKNFHSSMQLGAGGFGAVYRCKLPAAPEVGGPEVEAAVKKFTRNHNGCYDDFMEEVSVVNRLRHRNIAPLVGWSYHSGVPLLIFELIPNGSLDQHLFHPTRARFLQWETRYDIVKDIATGLHYVHHEYEPAVLHRDIKASNVLLDSAFRARLGDFGIARAVGLDRNSVTGFAGTRGYIAPDYACSYKATRETDVYAFGVVVLEIVTGKPALHRDVPSDNIMSDWVWQLHREGELINAVDGVLAAAGFDADDARRLLLLGLACTNPNPADRPSMATVVRVVTKLAPSPDVPLERPTFVWPPQGLCTSTPGSTCGTGTSIFRTVGSSAMVELEQLSEELPIVVFQASAGTTSGQARTSIELLTTILYARQHQLSHLVAPPGLPELPEQFHFLSYRKQTEKKKERFSLPCLRTN</sequence>
<feature type="binding site" evidence="5">
    <location>
        <position position="351"/>
    </location>
    <ligand>
        <name>ATP</name>
        <dbReference type="ChEBI" id="CHEBI:30616"/>
    </ligand>
</feature>
<dbReference type="PROSITE" id="PS00108">
    <property type="entry name" value="PROTEIN_KINASE_ST"/>
    <property type="match status" value="1"/>
</dbReference>
<keyword evidence="2 5" id="KW-0547">Nucleotide-binding</keyword>
<dbReference type="SMART" id="SM00220">
    <property type="entry name" value="S_TKc"/>
    <property type="match status" value="1"/>
</dbReference>
<dbReference type="SUPFAM" id="SSF56112">
    <property type="entry name" value="Protein kinase-like (PK-like)"/>
    <property type="match status" value="1"/>
</dbReference>
<reference evidence="10" key="2">
    <citation type="journal article" date="2017" name="Nat. Plants">
        <title>The Aegilops tauschii genome reveals multiple impacts of transposons.</title>
        <authorList>
            <person name="Zhao G."/>
            <person name="Zou C."/>
            <person name="Li K."/>
            <person name="Wang K."/>
            <person name="Li T."/>
            <person name="Gao L."/>
            <person name="Zhang X."/>
            <person name="Wang H."/>
            <person name="Yang Z."/>
            <person name="Liu X."/>
            <person name="Jiang W."/>
            <person name="Mao L."/>
            <person name="Kong X."/>
            <person name="Jiao Y."/>
            <person name="Jia J."/>
        </authorList>
    </citation>
    <scope>NUCLEOTIDE SEQUENCE [LARGE SCALE GENOMIC DNA]</scope>
    <source>
        <strain evidence="10">cv. AL8/78</strain>
    </source>
</reference>
<dbReference type="Gramene" id="AET7Gv20498700.7">
    <property type="protein sequence ID" value="AET7Gv20498700.7"/>
    <property type="gene ID" value="AET7Gv20498700"/>
</dbReference>
<dbReference type="PANTHER" id="PTHR27007">
    <property type="match status" value="1"/>
</dbReference>
<reference evidence="9" key="4">
    <citation type="submission" date="2019-03" db="UniProtKB">
        <authorList>
            <consortium name="EnsemblPlants"/>
        </authorList>
    </citation>
    <scope>IDENTIFICATION</scope>
</reference>
<accession>A0A453R8A8</accession>
<dbReference type="InterPro" id="IPR017441">
    <property type="entry name" value="Protein_kinase_ATP_BS"/>
</dbReference>
<reference evidence="9" key="3">
    <citation type="journal article" date="2017" name="Nature">
        <title>Genome sequence of the progenitor of the wheat D genome Aegilops tauschii.</title>
        <authorList>
            <person name="Luo M.C."/>
            <person name="Gu Y.Q."/>
            <person name="Puiu D."/>
            <person name="Wang H."/>
            <person name="Twardziok S.O."/>
            <person name="Deal K.R."/>
            <person name="Huo N."/>
            <person name="Zhu T."/>
            <person name="Wang L."/>
            <person name="Wang Y."/>
            <person name="McGuire P.E."/>
            <person name="Liu S."/>
            <person name="Long H."/>
            <person name="Ramasamy R.K."/>
            <person name="Rodriguez J.C."/>
            <person name="Van S.L."/>
            <person name="Yuan L."/>
            <person name="Wang Z."/>
            <person name="Xia Z."/>
            <person name="Xiao L."/>
            <person name="Anderson O.D."/>
            <person name="Ouyang S."/>
            <person name="Liang Y."/>
            <person name="Zimin A.V."/>
            <person name="Pertea G."/>
            <person name="Qi P."/>
            <person name="Bennetzen J.L."/>
            <person name="Dai X."/>
            <person name="Dawson M.W."/>
            <person name="Muller H.G."/>
            <person name="Kugler K."/>
            <person name="Rivarola-Duarte L."/>
            <person name="Spannagl M."/>
            <person name="Mayer K.F.X."/>
            <person name="Lu F.H."/>
            <person name="Bevan M.W."/>
            <person name="Leroy P."/>
            <person name="Li P."/>
            <person name="You F.M."/>
            <person name="Sun Q."/>
            <person name="Liu Z."/>
            <person name="Lyons E."/>
            <person name="Wicker T."/>
            <person name="Salzberg S.L."/>
            <person name="Devos K.M."/>
            <person name="Dvorak J."/>
        </authorList>
    </citation>
    <scope>NUCLEOTIDE SEQUENCE [LARGE SCALE GENOMIC DNA]</scope>
    <source>
        <strain evidence="9">cv. AL8/78</strain>
    </source>
</reference>
<evidence type="ECO:0000256" key="1">
    <source>
        <dbReference type="ARBA" id="ARBA00022679"/>
    </source>
</evidence>
<dbReference type="InterPro" id="IPR000719">
    <property type="entry name" value="Prot_kinase_dom"/>
</dbReference>
<evidence type="ECO:0000256" key="7">
    <source>
        <dbReference type="SAM" id="SignalP"/>
    </source>
</evidence>
<evidence type="ECO:0000256" key="5">
    <source>
        <dbReference type="PROSITE-ProRule" id="PRU10141"/>
    </source>
</evidence>
<dbReference type="FunFam" id="1.10.510.10:FF:000444">
    <property type="entry name" value="probable L-type lectin-domain containing receptor kinase S.5"/>
    <property type="match status" value="1"/>
</dbReference>
<dbReference type="Gene3D" id="1.10.510.10">
    <property type="entry name" value="Transferase(Phosphotransferase) domain 1"/>
    <property type="match status" value="1"/>
</dbReference>
<name>A0A453R8A8_AEGTS</name>
<reference evidence="9" key="5">
    <citation type="journal article" date="2021" name="G3 (Bethesda)">
        <title>Aegilops tauschii genome assembly Aet v5.0 features greater sequence contiguity and improved annotation.</title>
        <authorList>
            <person name="Wang L."/>
            <person name="Zhu T."/>
            <person name="Rodriguez J.C."/>
            <person name="Deal K.R."/>
            <person name="Dubcovsky J."/>
            <person name="McGuire P.E."/>
            <person name="Lux T."/>
            <person name="Spannagl M."/>
            <person name="Mayer K.F.X."/>
            <person name="Baldrich P."/>
            <person name="Meyers B.C."/>
            <person name="Huo N."/>
            <person name="Gu Y.Q."/>
            <person name="Zhou H."/>
            <person name="Devos K.M."/>
            <person name="Bennetzen J.L."/>
            <person name="Unver T."/>
            <person name="Budak H."/>
            <person name="Gulick P.J."/>
            <person name="Galiba G."/>
            <person name="Kalapos B."/>
            <person name="Nelson D.R."/>
            <person name="Li P."/>
            <person name="You F.M."/>
            <person name="Luo M.C."/>
            <person name="Dvorak J."/>
        </authorList>
    </citation>
    <scope>NUCLEOTIDE SEQUENCE [LARGE SCALE GENOMIC DNA]</scope>
    <source>
        <strain evidence="9">cv. AL8/78</strain>
    </source>
</reference>
<evidence type="ECO:0000259" key="8">
    <source>
        <dbReference type="PROSITE" id="PS50011"/>
    </source>
</evidence>
<proteinExistence type="predicted"/>
<dbReference type="Pfam" id="PF00069">
    <property type="entry name" value="Pkinase"/>
    <property type="match status" value="1"/>
</dbReference>
<evidence type="ECO:0000313" key="10">
    <source>
        <dbReference type="Proteomes" id="UP000015105"/>
    </source>
</evidence>
<dbReference type="PROSITE" id="PS50011">
    <property type="entry name" value="PROTEIN_KINASE_DOM"/>
    <property type="match status" value="1"/>
</dbReference>
<feature type="domain" description="Protein kinase" evidence="8">
    <location>
        <begin position="315"/>
        <end position="607"/>
    </location>
</feature>
<dbReference type="Proteomes" id="UP000015105">
    <property type="component" value="Chromosome 7D"/>
</dbReference>
<keyword evidence="6" id="KW-1133">Transmembrane helix</keyword>
<keyword evidence="1" id="KW-0808">Transferase</keyword>
<keyword evidence="7" id="KW-0732">Signal</keyword>
<keyword evidence="3" id="KW-0418">Kinase</keyword>
<dbReference type="GO" id="GO:0004672">
    <property type="term" value="F:protein kinase activity"/>
    <property type="evidence" value="ECO:0007669"/>
    <property type="project" value="InterPro"/>
</dbReference>
<keyword evidence="6" id="KW-0812">Transmembrane</keyword>
<keyword evidence="6" id="KW-0472">Membrane</keyword>
<evidence type="ECO:0000256" key="2">
    <source>
        <dbReference type="ARBA" id="ARBA00022741"/>
    </source>
</evidence>
<feature type="signal peptide" evidence="7">
    <location>
        <begin position="1"/>
        <end position="22"/>
    </location>
</feature>
<organism evidence="9 10">
    <name type="scientific">Aegilops tauschii subsp. strangulata</name>
    <name type="common">Goatgrass</name>
    <dbReference type="NCBI Taxonomy" id="200361"/>
    <lineage>
        <taxon>Eukaryota</taxon>
        <taxon>Viridiplantae</taxon>
        <taxon>Streptophyta</taxon>
        <taxon>Embryophyta</taxon>
        <taxon>Tracheophyta</taxon>
        <taxon>Spermatophyta</taxon>
        <taxon>Magnoliopsida</taxon>
        <taxon>Liliopsida</taxon>
        <taxon>Poales</taxon>
        <taxon>Poaceae</taxon>
        <taxon>BOP clade</taxon>
        <taxon>Pooideae</taxon>
        <taxon>Triticodae</taxon>
        <taxon>Triticeae</taxon>
        <taxon>Triticinae</taxon>
        <taxon>Aegilops</taxon>
    </lineage>
</organism>
<dbReference type="STRING" id="200361.A0A453R8A8"/>
<dbReference type="InterPro" id="IPR050528">
    <property type="entry name" value="L-type_Lectin-RKs"/>
</dbReference>
<dbReference type="Gene3D" id="3.30.200.20">
    <property type="entry name" value="Phosphorylase Kinase, domain 1"/>
    <property type="match status" value="1"/>
</dbReference>
<reference evidence="10" key="1">
    <citation type="journal article" date="2014" name="Science">
        <title>Ancient hybridizations among the ancestral genomes of bread wheat.</title>
        <authorList>
            <consortium name="International Wheat Genome Sequencing Consortium,"/>
            <person name="Marcussen T."/>
            <person name="Sandve S.R."/>
            <person name="Heier L."/>
            <person name="Spannagl M."/>
            <person name="Pfeifer M."/>
            <person name="Jakobsen K.S."/>
            <person name="Wulff B.B."/>
            <person name="Steuernagel B."/>
            <person name="Mayer K.F."/>
            <person name="Olsen O.A."/>
        </authorList>
    </citation>
    <scope>NUCLEOTIDE SEQUENCE [LARGE SCALE GENOMIC DNA]</scope>
    <source>
        <strain evidence="10">cv. AL8/78</strain>
    </source>
</reference>
<dbReference type="InterPro" id="IPR011009">
    <property type="entry name" value="Kinase-like_dom_sf"/>
</dbReference>
<feature type="transmembrane region" description="Helical" evidence="6">
    <location>
        <begin position="250"/>
        <end position="275"/>
    </location>
</feature>
<dbReference type="GO" id="GO:0005524">
    <property type="term" value="F:ATP binding"/>
    <property type="evidence" value="ECO:0007669"/>
    <property type="project" value="UniProtKB-UniRule"/>
</dbReference>
<dbReference type="InterPro" id="IPR008271">
    <property type="entry name" value="Ser/Thr_kinase_AS"/>
</dbReference>
<protein>
    <recommendedName>
        <fullName evidence="8">Protein kinase domain-containing protein</fullName>
    </recommendedName>
</protein>
<evidence type="ECO:0000256" key="4">
    <source>
        <dbReference type="ARBA" id="ARBA00022840"/>
    </source>
</evidence>
<dbReference type="PROSITE" id="PS00107">
    <property type="entry name" value="PROTEIN_KINASE_ATP"/>
    <property type="match status" value="1"/>
</dbReference>
<dbReference type="EnsemblPlants" id="AET7Gv20498700.7">
    <property type="protein sequence ID" value="AET7Gv20498700.7"/>
    <property type="gene ID" value="AET7Gv20498700"/>
</dbReference>